<evidence type="ECO:0000313" key="3">
    <source>
        <dbReference type="Proteomes" id="UP001328107"/>
    </source>
</evidence>
<feature type="non-terminal residue" evidence="2">
    <location>
        <position position="1"/>
    </location>
</feature>
<evidence type="ECO:0000313" key="2">
    <source>
        <dbReference type="EMBL" id="GMR52878.1"/>
    </source>
</evidence>
<feature type="region of interest" description="Disordered" evidence="1">
    <location>
        <begin position="1"/>
        <end position="22"/>
    </location>
</feature>
<protein>
    <submittedName>
        <fullName evidence="2">Uncharacterized protein</fullName>
    </submittedName>
</protein>
<gene>
    <name evidence="2" type="ORF">PMAYCL1PPCAC_23073</name>
</gene>
<reference evidence="3" key="1">
    <citation type="submission" date="2022-10" db="EMBL/GenBank/DDBJ databases">
        <title>Genome assembly of Pristionchus species.</title>
        <authorList>
            <person name="Yoshida K."/>
            <person name="Sommer R.J."/>
        </authorList>
    </citation>
    <scope>NUCLEOTIDE SEQUENCE [LARGE SCALE GENOMIC DNA]</scope>
    <source>
        <strain evidence="3">RS5460</strain>
    </source>
</reference>
<keyword evidence="3" id="KW-1185">Reference proteome</keyword>
<organism evidence="2 3">
    <name type="scientific">Pristionchus mayeri</name>
    <dbReference type="NCBI Taxonomy" id="1317129"/>
    <lineage>
        <taxon>Eukaryota</taxon>
        <taxon>Metazoa</taxon>
        <taxon>Ecdysozoa</taxon>
        <taxon>Nematoda</taxon>
        <taxon>Chromadorea</taxon>
        <taxon>Rhabditida</taxon>
        <taxon>Rhabditina</taxon>
        <taxon>Diplogasteromorpha</taxon>
        <taxon>Diplogasteroidea</taxon>
        <taxon>Neodiplogasteridae</taxon>
        <taxon>Pristionchus</taxon>
    </lineage>
</organism>
<evidence type="ECO:0000256" key="1">
    <source>
        <dbReference type="SAM" id="MobiDB-lite"/>
    </source>
</evidence>
<comment type="caution">
    <text evidence="2">The sequence shown here is derived from an EMBL/GenBank/DDBJ whole genome shotgun (WGS) entry which is preliminary data.</text>
</comment>
<name>A0AAN5CXT3_9BILA</name>
<dbReference type="Proteomes" id="UP001328107">
    <property type="component" value="Unassembled WGS sequence"/>
</dbReference>
<accession>A0AAN5CXT3</accession>
<feature type="compositionally biased region" description="Acidic residues" evidence="1">
    <location>
        <begin position="9"/>
        <end position="22"/>
    </location>
</feature>
<dbReference type="EMBL" id="BTRK01000005">
    <property type="protein sequence ID" value="GMR52878.1"/>
    <property type="molecule type" value="Genomic_DNA"/>
</dbReference>
<sequence length="115" mass="13671">TNSSSSGDDYSEDDSESEDEEIFQWTEQQRRIGKLADILVEKDFPHIGDAEFIIDTHRKDKNRLRDFVKIKKVFKKHNTFKGWRERIIMSEPQQILRTVVLKRAKFYVSSMSYIV</sequence>
<dbReference type="AlphaFoldDB" id="A0AAN5CXT3"/>
<proteinExistence type="predicted"/>